<dbReference type="GO" id="GO:0005524">
    <property type="term" value="F:ATP binding"/>
    <property type="evidence" value="ECO:0007669"/>
    <property type="project" value="UniProtKB-KW"/>
</dbReference>
<dbReference type="Pfam" id="PF08521">
    <property type="entry name" value="2CSK_N"/>
    <property type="match status" value="1"/>
</dbReference>
<feature type="transmembrane region" description="Helical" evidence="14">
    <location>
        <begin position="146"/>
        <end position="164"/>
    </location>
</feature>
<reference evidence="18 19" key="1">
    <citation type="submission" date="2018-06" db="EMBL/GenBank/DDBJ databases">
        <title>Genomic Encyclopedia of Type Strains, Phase IV (KMG-V): Genome sequencing to study the core and pangenomes of soil and plant-associated prokaryotes.</title>
        <authorList>
            <person name="Whitman W."/>
        </authorList>
    </citation>
    <scope>NUCLEOTIDE SEQUENCE [LARGE SCALE GENOMIC DNA]</scope>
    <source>
        <strain evidence="18 19">SRCL-318</strain>
        <strain evidence="17 20">SRMrh-85</strain>
    </source>
</reference>
<evidence type="ECO:0000256" key="7">
    <source>
        <dbReference type="ARBA" id="ARBA00022741"/>
    </source>
</evidence>
<evidence type="ECO:0000256" key="13">
    <source>
        <dbReference type="SAM" id="MobiDB-lite"/>
    </source>
</evidence>
<dbReference type="Pfam" id="PF02518">
    <property type="entry name" value="HATPase_c"/>
    <property type="match status" value="1"/>
</dbReference>
<keyword evidence="12 14" id="KW-0472">Membrane</keyword>
<dbReference type="EMBL" id="QJSQ01000011">
    <property type="protein sequence ID" value="PYE22111.1"/>
    <property type="molecule type" value="Genomic_DNA"/>
</dbReference>
<dbReference type="InterPro" id="IPR036097">
    <property type="entry name" value="HisK_dim/P_sf"/>
</dbReference>
<dbReference type="Proteomes" id="UP000247772">
    <property type="component" value="Unassembled WGS sequence"/>
</dbReference>
<dbReference type="SUPFAM" id="SSF55874">
    <property type="entry name" value="ATPase domain of HSP90 chaperone/DNA topoisomerase II/histidine kinase"/>
    <property type="match status" value="1"/>
</dbReference>
<keyword evidence="11" id="KW-0902">Two-component regulatory system</keyword>
<dbReference type="Pfam" id="PF00512">
    <property type="entry name" value="HisKA"/>
    <property type="match status" value="1"/>
</dbReference>
<dbReference type="GO" id="GO:0005886">
    <property type="term" value="C:plasma membrane"/>
    <property type="evidence" value="ECO:0007669"/>
    <property type="project" value="TreeGrafter"/>
</dbReference>
<evidence type="ECO:0000256" key="6">
    <source>
        <dbReference type="ARBA" id="ARBA00022692"/>
    </source>
</evidence>
<dbReference type="CDD" id="cd00082">
    <property type="entry name" value="HisKA"/>
    <property type="match status" value="1"/>
</dbReference>
<comment type="catalytic activity">
    <reaction evidence="1">
        <text>ATP + protein L-histidine = ADP + protein N-phospho-L-histidine.</text>
        <dbReference type="EC" id="2.7.13.3"/>
    </reaction>
</comment>
<dbReference type="EMBL" id="JACHVZ010000009">
    <property type="protein sequence ID" value="MBB2929057.1"/>
    <property type="molecule type" value="Genomic_DNA"/>
</dbReference>
<evidence type="ECO:0000256" key="2">
    <source>
        <dbReference type="ARBA" id="ARBA00004141"/>
    </source>
</evidence>
<comment type="caution">
    <text evidence="18">The sequence shown here is derived from an EMBL/GenBank/DDBJ whole genome shotgun (WGS) entry which is preliminary data.</text>
</comment>
<organism evidence="18 19">
    <name type="scientific">Paraburkholderia silvatlantica</name>
    <dbReference type="NCBI Taxonomy" id="321895"/>
    <lineage>
        <taxon>Bacteria</taxon>
        <taxon>Pseudomonadati</taxon>
        <taxon>Pseudomonadota</taxon>
        <taxon>Betaproteobacteria</taxon>
        <taxon>Burkholderiales</taxon>
        <taxon>Burkholderiaceae</taxon>
        <taxon>Paraburkholderia</taxon>
    </lineage>
</organism>
<proteinExistence type="predicted"/>
<evidence type="ECO:0000256" key="8">
    <source>
        <dbReference type="ARBA" id="ARBA00022777"/>
    </source>
</evidence>
<feature type="transmembrane region" description="Helical" evidence="14">
    <location>
        <begin position="9"/>
        <end position="28"/>
    </location>
</feature>
<keyword evidence="5 17" id="KW-0808">Transferase</keyword>
<evidence type="ECO:0000256" key="1">
    <source>
        <dbReference type="ARBA" id="ARBA00000085"/>
    </source>
</evidence>
<dbReference type="SMART" id="SM00388">
    <property type="entry name" value="HisKA"/>
    <property type="match status" value="1"/>
</dbReference>
<dbReference type="SMART" id="SM00387">
    <property type="entry name" value="HATPase_c"/>
    <property type="match status" value="1"/>
</dbReference>
<gene>
    <name evidence="18" type="ORF">C7410_11144</name>
    <name evidence="17" type="ORF">FHX59_003488</name>
</gene>
<dbReference type="EC" id="2.7.13.3" evidence="3"/>
<dbReference type="Gene3D" id="1.10.287.130">
    <property type="match status" value="1"/>
</dbReference>
<dbReference type="InterPro" id="IPR004358">
    <property type="entry name" value="Sig_transdc_His_kin-like_C"/>
</dbReference>
<evidence type="ECO:0000256" key="4">
    <source>
        <dbReference type="ARBA" id="ARBA00022553"/>
    </source>
</evidence>
<keyword evidence="4" id="KW-0597">Phosphoprotein</keyword>
<dbReference type="InterPro" id="IPR036890">
    <property type="entry name" value="HATPase_C_sf"/>
</dbReference>
<dbReference type="InterPro" id="IPR003661">
    <property type="entry name" value="HisK_dim/P_dom"/>
</dbReference>
<dbReference type="PANTHER" id="PTHR45436:SF14">
    <property type="entry name" value="SENSOR PROTEIN QSEC"/>
    <property type="match status" value="1"/>
</dbReference>
<evidence type="ECO:0000256" key="12">
    <source>
        <dbReference type="ARBA" id="ARBA00023136"/>
    </source>
</evidence>
<evidence type="ECO:0000256" key="3">
    <source>
        <dbReference type="ARBA" id="ARBA00012438"/>
    </source>
</evidence>
<dbReference type="AlphaFoldDB" id="A0A2U1A8F6"/>
<evidence type="ECO:0000313" key="19">
    <source>
        <dbReference type="Proteomes" id="UP000247772"/>
    </source>
</evidence>
<keyword evidence="6 14" id="KW-0812">Transmembrane</keyword>
<feature type="region of interest" description="Disordered" evidence="13">
    <location>
        <begin position="445"/>
        <end position="466"/>
    </location>
</feature>
<evidence type="ECO:0000256" key="9">
    <source>
        <dbReference type="ARBA" id="ARBA00022840"/>
    </source>
</evidence>
<dbReference type="GO" id="GO:0000155">
    <property type="term" value="F:phosphorelay sensor kinase activity"/>
    <property type="evidence" value="ECO:0007669"/>
    <property type="project" value="InterPro"/>
</dbReference>
<evidence type="ECO:0000256" key="5">
    <source>
        <dbReference type="ARBA" id="ARBA00022679"/>
    </source>
</evidence>
<evidence type="ECO:0000256" key="14">
    <source>
        <dbReference type="SAM" id="Phobius"/>
    </source>
</evidence>
<evidence type="ECO:0000256" key="10">
    <source>
        <dbReference type="ARBA" id="ARBA00022989"/>
    </source>
</evidence>
<name>A0A2U1A8F6_9BURK</name>
<dbReference type="RefSeq" id="WP_110385863.1">
    <property type="nucleotide sequence ID" value="NZ_JACHVZ010000009.1"/>
</dbReference>
<sequence length="466" mass="50366">MNSIRRRLLGWLICGFAAAFVMAGFGIFHSAREEAGELFDYELHAVALSLPANATMAREVEQSGPGFDEIADDRILIQIWDRDGKLVYRSQETPVLPRQATGFRTIEHDEVHWRVYGIAQPNRFVQVAQPISVRDGLALHLALHTLWPLALLVPVAIVLLLFVVTRGLAPVGALSALLASRSAHELEPLRLDGSVPVELRPLVVALNDLLDRLNAASQAQRTFIADAAHELRSPLAALKLQWQAALHDGTLSGEPRTLERMQTRLNRTIRLVQQLLTLAREDAQGSTPATVVSLRRLGEQAIGDFSLLAEEKGIDLGLESRPPVTPECICNVNADAHGLNTLLNNLLDNAIRYTPTGGKIDLVLTRSQDTLGFEVIDNGPGIPEGDLERVLDRFFRGDHAQGTGSGLGLSIVARIAQRHGLTFTLRNNPGGRGLTAAVSGLPAHDSAAANTNAPAGRTARATSDSA</sequence>
<dbReference type="CDD" id="cd00075">
    <property type="entry name" value="HATPase"/>
    <property type="match status" value="1"/>
</dbReference>
<dbReference type="InterPro" id="IPR005467">
    <property type="entry name" value="His_kinase_dom"/>
</dbReference>
<dbReference type="InterPro" id="IPR003594">
    <property type="entry name" value="HATPase_dom"/>
</dbReference>
<dbReference type="InterPro" id="IPR003660">
    <property type="entry name" value="HAMP_dom"/>
</dbReference>
<feature type="domain" description="Histidine kinase" evidence="15">
    <location>
        <begin position="226"/>
        <end position="445"/>
    </location>
</feature>
<dbReference type="Gene3D" id="3.30.565.10">
    <property type="entry name" value="Histidine kinase-like ATPase, C-terminal domain"/>
    <property type="match status" value="1"/>
</dbReference>
<protein>
    <recommendedName>
        <fullName evidence="3">histidine kinase</fullName>
        <ecNumber evidence="3">2.7.13.3</ecNumber>
    </recommendedName>
</protein>
<dbReference type="SUPFAM" id="SSF47384">
    <property type="entry name" value="Homodimeric domain of signal transducing histidine kinase"/>
    <property type="match status" value="1"/>
</dbReference>
<keyword evidence="9" id="KW-0067">ATP-binding</keyword>
<evidence type="ECO:0000256" key="11">
    <source>
        <dbReference type="ARBA" id="ARBA00023012"/>
    </source>
</evidence>
<keyword evidence="10 14" id="KW-1133">Transmembrane helix</keyword>
<evidence type="ECO:0000259" key="16">
    <source>
        <dbReference type="PROSITE" id="PS50885"/>
    </source>
</evidence>
<evidence type="ECO:0000313" key="18">
    <source>
        <dbReference type="EMBL" id="PYE22111.1"/>
    </source>
</evidence>
<accession>A0A2U1A8F6</accession>
<dbReference type="InterPro" id="IPR013727">
    <property type="entry name" value="2CSK_N"/>
</dbReference>
<dbReference type="PROSITE" id="PS50885">
    <property type="entry name" value="HAMP"/>
    <property type="match status" value="1"/>
</dbReference>
<keyword evidence="8 18" id="KW-0418">Kinase</keyword>
<evidence type="ECO:0000313" key="17">
    <source>
        <dbReference type="EMBL" id="MBB2929057.1"/>
    </source>
</evidence>
<dbReference type="PROSITE" id="PS50109">
    <property type="entry name" value="HIS_KIN"/>
    <property type="match status" value="1"/>
</dbReference>
<keyword evidence="7" id="KW-0547">Nucleotide-binding</keyword>
<dbReference type="InterPro" id="IPR050428">
    <property type="entry name" value="TCS_sensor_his_kinase"/>
</dbReference>
<dbReference type="PANTHER" id="PTHR45436">
    <property type="entry name" value="SENSOR HISTIDINE KINASE YKOH"/>
    <property type="match status" value="1"/>
</dbReference>
<dbReference type="Proteomes" id="UP000533533">
    <property type="component" value="Unassembled WGS sequence"/>
</dbReference>
<comment type="subcellular location">
    <subcellularLocation>
        <location evidence="2">Membrane</location>
        <topology evidence="2">Multi-pass membrane protein</topology>
    </subcellularLocation>
</comment>
<feature type="domain" description="HAMP" evidence="16">
    <location>
        <begin position="165"/>
        <end position="218"/>
    </location>
</feature>
<evidence type="ECO:0000313" key="20">
    <source>
        <dbReference type="Proteomes" id="UP000533533"/>
    </source>
</evidence>
<evidence type="ECO:0000259" key="15">
    <source>
        <dbReference type="PROSITE" id="PS50109"/>
    </source>
</evidence>
<dbReference type="OrthoDB" id="8554694at2"/>
<keyword evidence="20" id="KW-1185">Reference proteome</keyword>
<dbReference type="PRINTS" id="PR00344">
    <property type="entry name" value="BCTRLSENSOR"/>
</dbReference>